<keyword evidence="2" id="KW-0812">Transmembrane</keyword>
<dbReference type="AlphaFoldDB" id="A0A5M9JJQ9"/>
<feature type="region of interest" description="Disordered" evidence="1">
    <location>
        <begin position="41"/>
        <end position="62"/>
    </location>
</feature>
<name>A0A5M9JJQ9_MONFR</name>
<feature type="transmembrane region" description="Helical" evidence="2">
    <location>
        <begin position="12"/>
        <end position="31"/>
    </location>
</feature>
<dbReference type="Proteomes" id="UP000322873">
    <property type="component" value="Unassembled WGS sequence"/>
</dbReference>
<keyword evidence="2" id="KW-1133">Transmembrane helix</keyword>
<comment type="caution">
    <text evidence="3">The sequence shown here is derived from an EMBL/GenBank/DDBJ whole genome shotgun (WGS) entry which is preliminary data.</text>
</comment>
<evidence type="ECO:0000313" key="3">
    <source>
        <dbReference type="EMBL" id="KAA8568062.1"/>
    </source>
</evidence>
<keyword evidence="2" id="KW-0472">Membrane</keyword>
<evidence type="ECO:0008006" key="5">
    <source>
        <dbReference type="Google" id="ProtNLM"/>
    </source>
</evidence>
<reference evidence="3 4" key="1">
    <citation type="submission" date="2019-06" db="EMBL/GenBank/DDBJ databases">
        <title>Genome Sequence of the Brown Rot Fungal Pathogen Monilinia fructicola.</title>
        <authorList>
            <person name="De Miccolis Angelini R.M."/>
            <person name="Landi L."/>
            <person name="Abate D."/>
            <person name="Pollastro S."/>
            <person name="Romanazzi G."/>
            <person name="Faretra F."/>
        </authorList>
    </citation>
    <scope>NUCLEOTIDE SEQUENCE [LARGE SCALE GENOMIC DNA]</scope>
    <source>
        <strain evidence="3 4">Mfrc123</strain>
    </source>
</reference>
<sequence>MALDRGQRRFFLFVVVTGLIILLFHLSLLSGTDMRSSVKKIPIPGLKNKPESDSSKSHLSNEEQEVMKLFRIYDESRSKTFKETVAKYRRKYGRHPPPKFVEWYKFARDRNVYNIDDFEQVMDDLRPFWGVDPAILRSQAAHLHANENDGISGIHIRSGKVWKLSNANWRAEIMQTMIEPYVKHLPDMDIAR</sequence>
<dbReference type="EMBL" id="VICG01000010">
    <property type="protein sequence ID" value="KAA8568062.1"/>
    <property type="molecule type" value="Genomic_DNA"/>
</dbReference>
<proteinExistence type="predicted"/>
<protein>
    <recommendedName>
        <fullName evidence="5">Glycosyl transferase CAP10 domain-containing protein</fullName>
    </recommendedName>
</protein>
<organism evidence="3 4">
    <name type="scientific">Monilinia fructicola</name>
    <name type="common">Brown rot fungus</name>
    <name type="synonym">Ciboria fructicola</name>
    <dbReference type="NCBI Taxonomy" id="38448"/>
    <lineage>
        <taxon>Eukaryota</taxon>
        <taxon>Fungi</taxon>
        <taxon>Dikarya</taxon>
        <taxon>Ascomycota</taxon>
        <taxon>Pezizomycotina</taxon>
        <taxon>Leotiomycetes</taxon>
        <taxon>Helotiales</taxon>
        <taxon>Sclerotiniaceae</taxon>
        <taxon>Monilinia</taxon>
    </lineage>
</organism>
<evidence type="ECO:0000256" key="1">
    <source>
        <dbReference type="SAM" id="MobiDB-lite"/>
    </source>
</evidence>
<keyword evidence="4" id="KW-1185">Reference proteome</keyword>
<evidence type="ECO:0000313" key="4">
    <source>
        <dbReference type="Proteomes" id="UP000322873"/>
    </source>
</evidence>
<dbReference type="VEuPathDB" id="FungiDB:MFRU_041g00440"/>
<accession>A0A5M9JJQ9</accession>
<evidence type="ECO:0000256" key="2">
    <source>
        <dbReference type="SAM" id="Phobius"/>
    </source>
</evidence>
<feature type="compositionally biased region" description="Basic and acidic residues" evidence="1">
    <location>
        <begin position="48"/>
        <end position="62"/>
    </location>
</feature>
<gene>
    <name evidence="3" type="ORF">EYC84_008478</name>
</gene>